<dbReference type="Proteomes" id="UP001222325">
    <property type="component" value="Unassembled WGS sequence"/>
</dbReference>
<dbReference type="InterPro" id="IPR023214">
    <property type="entry name" value="HAD_sf"/>
</dbReference>
<organism evidence="3 4">
    <name type="scientific">Mycena belliarum</name>
    <dbReference type="NCBI Taxonomy" id="1033014"/>
    <lineage>
        <taxon>Eukaryota</taxon>
        <taxon>Fungi</taxon>
        <taxon>Dikarya</taxon>
        <taxon>Basidiomycota</taxon>
        <taxon>Agaricomycotina</taxon>
        <taxon>Agaricomycetes</taxon>
        <taxon>Agaricomycetidae</taxon>
        <taxon>Agaricales</taxon>
        <taxon>Marasmiineae</taxon>
        <taxon>Mycenaceae</taxon>
        <taxon>Mycena</taxon>
    </lineage>
</organism>
<dbReference type="AlphaFoldDB" id="A0AAD6TPM3"/>
<keyword evidence="4" id="KW-1185">Reference proteome</keyword>
<evidence type="ECO:0000313" key="4">
    <source>
        <dbReference type="Proteomes" id="UP001222325"/>
    </source>
</evidence>
<keyword evidence="1" id="KW-0378">Hydrolase</keyword>
<accession>A0AAD6TPM3</accession>
<dbReference type="GO" id="GO:0016787">
    <property type="term" value="F:hydrolase activity"/>
    <property type="evidence" value="ECO:0007669"/>
    <property type="project" value="UniProtKB-KW"/>
</dbReference>
<reference evidence="3" key="1">
    <citation type="submission" date="2023-03" db="EMBL/GenBank/DDBJ databases">
        <title>Massive genome expansion in bonnet fungi (Mycena s.s.) driven by repeated elements and novel gene families across ecological guilds.</title>
        <authorList>
            <consortium name="Lawrence Berkeley National Laboratory"/>
            <person name="Harder C.B."/>
            <person name="Miyauchi S."/>
            <person name="Viragh M."/>
            <person name="Kuo A."/>
            <person name="Thoen E."/>
            <person name="Andreopoulos B."/>
            <person name="Lu D."/>
            <person name="Skrede I."/>
            <person name="Drula E."/>
            <person name="Henrissat B."/>
            <person name="Morin E."/>
            <person name="Kohler A."/>
            <person name="Barry K."/>
            <person name="LaButti K."/>
            <person name="Morin E."/>
            <person name="Salamov A."/>
            <person name="Lipzen A."/>
            <person name="Mereny Z."/>
            <person name="Hegedus B."/>
            <person name="Baldrian P."/>
            <person name="Stursova M."/>
            <person name="Weitz H."/>
            <person name="Taylor A."/>
            <person name="Grigoriev I.V."/>
            <person name="Nagy L.G."/>
            <person name="Martin F."/>
            <person name="Kauserud H."/>
        </authorList>
    </citation>
    <scope>NUCLEOTIDE SEQUENCE</scope>
    <source>
        <strain evidence="3">CBHHK173m</strain>
    </source>
</reference>
<dbReference type="InterPro" id="IPR051540">
    <property type="entry name" value="S-2-haloacid_dehalogenase"/>
</dbReference>
<evidence type="ECO:0000313" key="3">
    <source>
        <dbReference type="EMBL" id="KAJ7075585.1"/>
    </source>
</evidence>
<dbReference type="SUPFAM" id="SSF56784">
    <property type="entry name" value="HAD-like"/>
    <property type="match status" value="1"/>
</dbReference>
<name>A0AAD6TPM3_9AGAR</name>
<dbReference type="InterPro" id="IPR036412">
    <property type="entry name" value="HAD-like_sf"/>
</dbReference>
<dbReference type="Gene3D" id="1.10.150.750">
    <property type="match status" value="1"/>
</dbReference>
<dbReference type="PANTHER" id="PTHR43316:SF9">
    <property type="entry name" value="ACID DEHALOGENASE, PUTATIVE (AFU_ORTHOLOGUE AFUA_6G14460)-RELATED"/>
    <property type="match status" value="1"/>
</dbReference>
<feature type="region of interest" description="Disordered" evidence="2">
    <location>
        <begin position="283"/>
        <end position="302"/>
    </location>
</feature>
<proteinExistence type="predicted"/>
<evidence type="ECO:0000256" key="2">
    <source>
        <dbReference type="SAM" id="MobiDB-lite"/>
    </source>
</evidence>
<protein>
    <submittedName>
        <fullName evidence="3">Uncharacterized protein</fullName>
    </submittedName>
</protein>
<dbReference type="PANTHER" id="PTHR43316">
    <property type="entry name" value="HYDROLASE, HALOACID DELAHOGENASE-RELATED"/>
    <property type="match status" value="1"/>
</dbReference>
<dbReference type="Gene3D" id="3.40.50.1000">
    <property type="entry name" value="HAD superfamily/HAD-like"/>
    <property type="match status" value="1"/>
</dbReference>
<sequence>MSAKIRRYFWAVISPSALDSIAYLESNFATAAAATVSSGQYPALVLEPRREKHPFEEVLPQHSVAYLVHPASFRPLPETYLSISPCRLDGRDPLEPHFAWPFGECVIHTGQILVFNPVGFGPDFERVAKILPWDIAESFSLIQQEDSIKQADLDYQKRLASERVERGDDDLLSESSWWTTFSRKSRVAQVVPGQFFPPSTISVKIRYDIDSLHEILPSSQCFEDVREIERLRAQFSRPETERTICWALSQAPFAGVAAFLDSKIEQLCDPDIINLMASFDRPHSPDREADSPTAVQADEDDLSDDWGEGAIDNLAHFLPPPPWFEPNAVQIMYFDLYGTLIDSESGIFDALAPLLSRCHVPFERSQALSFYFESEADAKQRTPTAPYSEIMVQSHTDMARRLGLIPVDAESSAFASSIVHWPLVDGSVECLRNLRSSIPALVALVDLDHNTLIKTAAFSVLAPYFAEVFTWDACHAYRPDLGTLHPPLLYHDSMTVLRGHRCLVSNNIFRDLEPACGFGVPAIWMRYPASLASNVPIEAASFAFKTCENLRELVLAM</sequence>
<dbReference type="EMBL" id="JARJCN010000092">
    <property type="protein sequence ID" value="KAJ7075585.1"/>
    <property type="molecule type" value="Genomic_DNA"/>
</dbReference>
<comment type="caution">
    <text evidence="3">The sequence shown here is derived from an EMBL/GenBank/DDBJ whole genome shotgun (WGS) entry which is preliminary data.</text>
</comment>
<gene>
    <name evidence="3" type="ORF">B0H15DRAFT_956316</name>
</gene>
<evidence type="ECO:0000256" key="1">
    <source>
        <dbReference type="ARBA" id="ARBA00022801"/>
    </source>
</evidence>